<organism evidence="1 2">
    <name type="scientific">Trifolium medium</name>
    <dbReference type="NCBI Taxonomy" id="97028"/>
    <lineage>
        <taxon>Eukaryota</taxon>
        <taxon>Viridiplantae</taxon>
        <taxon>Streptophyta</taxon>
        <taxon>Embryophyta</taxon>
        <taxon>Tracheophyta</taxon>
        <taxon>Spermatophyta</taxon>
        <taxon>Magnoliopsida</taxon>
        <taxon>eudicotyledons</taxon>
        <taxon>Gunneridae</taxon>
        <taxon>Pentapetalae</taxon>
        <taxon>rosids</taxon>
        <taxon>fabids</taxon>
        <taxon>Fabales</taxon>
        <taxon>Fabaceae</taxon>
        <taxon>Papilionoideae</taxon>
        <taxon>50 kb inversion clade</taxon>
        <taxon>NPAAA clade</taxon>
        <taxon>Hologalegina</taxon>
        <taxon>IRL clade</taxon>
        <taxon>Trifolieae</taxon>
        <taxon>Trifolium</taxon>
    </lineage>
</organism>
<keyword evidence="2" id="KW-1185">Reference proteome</keyword>
<dbReference type="Proteomes" id="UP000265520">
    <property type="component" value="Unassembled WGS sequence"/>
</dbReference>
<proteinExistence type="predicted"/>
<accession>A0A392RTV6</accession>
<evidence type="ECO:0000313" key="1">
    <source>
        <dbReference type="EMBL" id="MCI40033.1"/>
    </source>
</evidence>
<feature type="non-terminal residue" evidence="1">
    <location>
        <position position="1"/>
    </location>
</feature>
<comment type="caution">
    <text evidence="1">The sequence shown here is derived from an EMBL/GenBank/DDBJ whole genome shotgun (WGS) entry which is preliminary data.</text>
</comment>
<dbReference type="AlphaFoldDB" id="A0A392RTV6"/>
<protein>
    <submittedName>
        <fullName evidence="1">Uncharacterized protein</fullName>
    </submittedName>
</protein>
<reference evidence="1 2" key="1">
    <citation type="journal article" date="2018" name="Front. Plant Sci.">
        <title>Red Clover (Trifolium pratense) and Zigzag Clover (T. medium) - A Picture of Genomic Similarities and Differences.</title>
        <authorList>
            <person name="Dluhosova J."/>
            <person name="Istvanek J."/>
            <person name="Nedelnik J."/>
            <person name="Repkova J."/>
        </authorList>
    </citation>
    <scope>NUCLEOTIDE SEQUENCE [LARGE SCALE GENOMIC DNA]</scope>
    <source>
        <strain evidence="2">cv. 10/8</strain>
        <tissue evidence="1">Leaf</tissue>
    </source>
</reference>
<evidence type="ECO:0000313" key="2">
    <source>
        <dbReference type="Proteomes" id="UP000265520"/>
    </source>
</evidence>
<sequence>CIDDFRVVWAWPGKVSSLNLISGLVSLSDGYSRLARDQNFEYSLSEGIYR</sequence>
<dbReference type="EMBL" id="LXQA010274978">
    <property type="protein sequence ID" value="MCI40033.1"/>
    <property type="molecule type" value="Genomic_DNA"/>
</dbReference>
<name>A0A392RTV6_9FABA</name>